<dbReference type="AlphaFoldDB" id="A0A2W2E6A1"/>
<reference evidence="3 4" key="1">
    <citation type="submission" date="2018-01" db="EMBL/GenBank/DDBJ databases">
        <title>Draft genome sequence of Nonomuraea sp. KC333.</title>
        <authorList>
            <person name="Sahin N."/>
            <person name="Saygin H."/>
            <person name="Ay H."/>
        </authorList>
    </citation>
    <scope>NUCLEOTIDE SEQUENCE [LARGE SCALE GENOMIC DNA]</scope>
    <source>
        <strain evidence="3 4">KC333</strain>
    </source>
</reference>
<dbReference type="Pfam" id="PF08349">
    <property type="entry name" value="DUF1722"/>
    <property type="match status" value="1"/>
</dbReference>
<accession>A0A2W2E6A1</accession>
<gene>
    <name evidence="3" type="ORF">C1J01_11640</name>
</gene>
<evidence type="ECO:0000313" key="4">
    <source>
        <dbReference type="Proteomes" id="UP000249304"/>
    </source>
</evidence>
<dbReference type="PANTHER" id="PTHR30087">
    <property type="entry name" value="INNER MEMBRANE PROTEIN"/>
    <property type="match status" value="1"/>
</dbReference>
<organism evidence="3 4">
    <name type="scientific">Nonomuraea aridisoli</name>
    <dbReference type="NCBI Taxonomy" id="2070368"/>
    <lineage>
        <taxon>Bacteria</taxon>
        <taxon>Bacillati</taxon>
        <taxon>Actinomycetota</taxon>
        <taxon>Actinomycetes</taxon>
        <taxon>Streptosporangiales</taxon>
        <taxon>Streptosporangiaceae</taxon>
        <taxon>Nonomuraea</taxon>
    </lineage>
</organism>
<dbReference type="OrthoDB" id="495783at2"/>
<feature type="domain" description="DUF1722" evidence="2">
    <location>
        <begin position="94"/>
        <end position="208"/>
    </location>
</feature>
<dbReference type="EMBL" id="POUD01000036">
    <property type="protein sequence ID" value="PZG19622.1"/>
    <property type="molecule type" value="Genomic_DNA"/>
</dbReference>
<keyword evidence="4" id="KW-1185">Reference proteome</keyword>
<evidence type="ECO:0000313" key="3">
    <source>
        <dbReference type="EMBL" id="PZG19622.1"/>
    </source>
</evidence>
<comment type="caution">
    <text evidence="3">The sequence shown here is derived from an EMBL/GenBank/DDBJ whole genome shotgun (WGS) entry which is preliminary data.</text>
</comment>
<feature type="region of interest" description="Disordered" evidence="1">
    <location>
        <begin position="210"/>
        <end position="232"/>
    </location>
</feature>
<protein>
    <recommendedName>
        <fullName evidence="2">DUF1722 domain-containing protein</fullName>
    </recommendedName>
</protein>
<name>A0A2W2E6A1_9ACTN</name>
<evidence type="ECO:0000259" key="2">
    <source>
        <dbReference type="Pfam" id="PF08349"/>
    </source>
</evidence>
<dbReference type="PANTHER" id="PTHR30087:SF1">
    <property type="entry name" value="HYPOTHETICAL CYTOSOLIC PROTEIN"/>
    <property type="match status" value="1"/>
</dbReference>
<sequence>MSGVTAHHGTSGRPRLAVRAGLLDEGGDLIDALSPYVDWVSGAAADGCLREEDVRDPAAREAFLERVFAHARLRTLLEGDWRPRDLVAFHARHKMQLLAHDPRLYREAGRMVAAAGTRPRGEVAAEYAAVFRRALAAPVTVGRNVNVLQHCLGMLGLDPERRAEVLRAIDAYQAGRVPLSEAAALLHRHAADESGGYVRDQTYFAPFPDGLRGDLSPADGDVRHGTLSPGRQ</sequence>
<dbReference type="Proteomes" id="UP000249304">
    <property type="component" value="Unassembled WGS sequence"/>
</dbReference>
<evidence type="ECO:0000256" key="1">
    <source>
        <dbReference type="SAM" id="MobiDB-lite"/>
    </source>
</evidence>
<dbReference type="InterPro" id="IPR013560">
    <property type="entry name" value="DUF1722"/>
</dbReference>
<proteinExistence type="predicted"/>